<feature type="transmembrane region" description="Helical" evidence="5">
    <location>
        <begin position="142"/>
        <end position="161"/>
    </location>
</feature>
<feature type="transmembrane region" description="Helical" evidence="5">
    <location>
        <begin position="103"/>
        <end position="121"/>
    </location>
</feature>
<dbReference type="Proteomes" id="UP001221142">
    <property type="component" value="Unassembled WGS sequence"/>
</dbReference>
<proteinExistence type="predicted"/>
<dbReference type="EMBL" id="JARKIF010000003">
    <property type="protein sequence ID" value="KAJ7643540.1"/>
    <property type="molecule type" value="Genomic_DNA"/>
</dbReference>
<keyword evidence="4 5" id="KW-0472">Membrane</keyword>
<feature type="transmembrane region" description="Helical" evidence="5">
    <location>
        <begin position="40"/>
        <end position="60"/>
    </location>
</feature>
<evidence type="ECO:0000313" key="7">
    <source>
        <dbReference type="EMBL" id="KAJ7643540.1"/>
    </source>
</evidence>
<name>A0AAD7CA89_9AGAR</name>
<evidence type="ECO:0000313" key="8">
    <source>
        <dbReference type="Proteomes" id="UP001221142"/>
    </source>
</evidence>
<keyword evidence="2 5" id="KW-0812">Transmembrane</keyword>
<evidence type="ECO:0000256" key="2">
    <source>
        <dbReference type="ARBA" id="ARBA00022692"/>
    </source>
</evidence>
<dbReference type="Pfam" id="PF04479">
    <property type="entry name" value="RTA1"/>
    <property type="match status" value="1"/>
</dbReference>
<feature type="chain" id="PRO_5041903277" evidence="6">
    <location>
        <begin position="22"/>
        <end position="322"/>
    </location>
</feature>
<evidence type="ECO:0000256" key="3">
    <source>
        <dbReference type="ARBA" id="ARBA00022989"/>
    </source>
</evidence>
<dbReference type="GO" id="GO:0016020">
    <property type="term" value="C:membrane"/>
    <property type="evidence" value="ECO:0007669"/>
    <property type="project" value="UniProtKB-SubCell"/>
</dbReference>
<accession>A0AAD7CA89</accession>
<keyword evidence="8" id="KW-1185">Reference proteome</keyword>
<comment type="caution">
    <text evidence="7">The sequence shown here is derived from an EMBL/GenBank/DDBJ whole genome shotgun (WGS) entry which is preliminary data.</text>
</comment>
<feature type="transmembrane region" description="Helical" evidence="5">
    <location>
        <begin position="181"/>
        <end position="203"/>
    </location>
</feature>
<reference evidence="7" key="1">
    <citation type="submission" date="2023-03" db="EMBL/GenBank/DDBJ databases">
        <title>Massive genome expansion in bonnet fungi (Mycena s.s.) driven by repeated elements and novel gene families across ecological guilds.</title>
        <authorList>
            <consortium name="Lawrence Berkeley National Laboratory"/>
            <person name="Harder C.B."/>
            <person name="Miyauchi S."/>
            <person name="Viragh M."/>
            <person name="Kuo A."/>
            <person name="Thoen E."/>
            <person name="Andreopoulos B."/>
            <person name="Lu D."/>
            <person name="Skrede I."/>
            <person name="Drula E."/>
            <person name="Henrissat B."/>
            <person name="Morin E."/>
            <person name="Kohler A."/>
            <person name="Barry K."/>
            <person name="LaButti K."/>
            <person name="Morin E."/>
            <person name="Salamov A."/>
            <person name="Lipzen A."/>
            <person name="Mereny Z."/>
            <person name="Hegedus B."/>
            <person name="Baldrian P."/>
            <person name="Stursova M."/>
            <person name="Weitz H."/>
            <person name="Taylor A."/>
            <person name="Grigoriev I.V."/>
            <person name="Nagy L.G."/>
            <person name="Martin F."/>
            <person name="Kauserud H."/>
        </authorList>
    </citation>
    <scope>NUCLEOTIDE SEQUENCE</scope>
    <source>
        <strain evidence="7">9284</strain>
    </source>
</reference>
<keyword evidence="6" id="KW-0732">Signal</keyword>
<dbReference type="InterPro" id="IPR007568">
    <property type="entry name" value="RTA1"/>
</dbReference>
<dbReference type="AlphaFoldDB" id="A0AAD7CA89"/>
<dbReference type="PANTHER" id="PTHR31465">
    <property type="entry name" value="PROTEIN RTA1-RELATED"/>
    <property type="match status" value="1"/>
</dbReference>
<evidence type="ECO:0000256" key="6">
    <source>
        <dbReference type="SAM" id="SignalP"/>
    </source>
</evidence>
<feature type="signal peptide" evidence="6">
    <location>
        <begin position="1"/>
        <end position="21"/>
    </location>
</feature>
<evidence type="ECO:0000256" key="5">
    <source>
        <dbReference type="SAM" id="Phobius"/>
    </source>
</evidence>
<evidence type="ECO:0000256" key="1">
    <source>
        <dbReference type="ARBA" id="ARBA00004141"/>
    </source>
</evidence>
<organism evidence="7 8">
    <name type="scientific">Roridomyces roridus</name>
    <dbReference type="NCBI Taxonomy" id="1738132"/>
    <lineage>
        <taxon>Eukaryota</taxon>
        <taxon>Fungi</taxon>
        <taxon>Dikarya</taxon>
        <taxon>Basidiomycota</taxon>
        <taxon>Agaricomycotina</taxon>
        <taxon>Agaricomycetes</taxon>
        <taxon>Agaricomycetidae</taxon>
        <taxon>Agaricales</taxon>
        <taxon>Marasmiineae</taxon>
        <taxon>Mycenaceae</taxon>
        <taxon>Roridomyces</taxon>
    </lineage>
</organism>
<keyword evidence="3 5" id="KW-1133">Transmembrane helix</keyword>
<feature type="transmembrane region" description="Helical" evidence="5">
    <location>
        <begin position="274"/>
        <end position="292"/>
    </location>
</feature>
<feature type="transmembrane region" description="Helical" evidence="5">
    <location>
        <begin position="67"/>
        <end position="88"/>
    </location>
</feature>
<evidence type="ECO:0000256" key="4">
    <source>
        <dbReference type="ARBA" id="ARBA00023136"/>
    </source>
</evidence>
<sequence length="322" mass="36381">MPNLIGRYLLLFCALLSIVLAADSTDNQQPIGGYIPKKFPAFVALAVYGQSAFICWIQYFRFGRPSYMLTLTLGMTGMSVGFALRILLAGSPYNETIYIVEDLFILLSPCAFLATDYVIFSRLASTFDVNVVSSTLLIRPGWLVRIFVWSDVITFFVQATGGSMETSHNVNAGKLGTKVSMVGLGLQLVSFLFFTLLLIVWGWRIKSRFPNLWHAAHQDRTPFKILKKDPSSNWRLLFWTMCFTCVGILIRSGFRIAEFAGGYNGYLAEHEGYFYLFDSLALWVTMSLYCFVWPPRFLEPHTDGSGIKMAGRMDPSREFLNV</sequence>
<comment type="subcellular location">
    <subcellularLocation>
        <location evidence="1">Membrane</location>
        <topology evidence="1">Multi-pass membrane protein</topology>
    </subcellularLocation>
</comment>
<feature type="transmembrane region" description="Helical" evidence="5">
    <location>
        <begin position="236"/>
        <end position="254"/>
    </location>
</feature>
<dbReference type="PANTHER" id="PTHR31465:SF1">
    <property type="entry name" value="PROTEIN RTA1-RELATED"/>
    <property type="match status" value="1"/>
</dbReference>
<protein>
    <submittedName>
        <fullName evidence="7">RTA1 like protein-domain-containing protein</fullName>
    </submittedName>
</protein>
<gene>
    <name evidence="7" type="ORF">FB45DRAFT_783144</name>
</gene>